<evidence type="ECO:0000313" key="1">
    <source>
        <dbReference type="EMBL" id="QHA01067.1"/>
    </source>
</evidence>
<reference evidence="1 2" key="1">
    <citation type="submission" date="2019-12" db="EMBL/GenBank/DDBJ databases">
        <title>Sequence classification of anaerobic respiratory reductive dehalogenases: First we see many, then we see few.</title>
        <authorList>
            <person name="Molenda O."/>
            <person name="Puentes Jacome L.A."/>
            <person name="Cao X."/>
            <person name="Nesbo C.L."/>
            <person name="Tang S."/>
            <person name="Morson N."/>
            <person name="Patron J."/>
            <person name="Lomheim L."/>
            <person name="Wishart D.S."/>
            <person name="Edwards E.A."/>
        </authorList>
    </citation>
    <scope>NUCLEOTIDE SEQUENCE [LARGE SCALE GENOMIC DNA]</scope>
    <source>
        <strain evidence="1 2">12DCA</strain>
    </source>
</reference>
<proteinExistence type="predicted"/>
<gene>
    <name evidence="1" type="ORF">GQ588_10700</name>
</gene>
<dbReference type="Proteomes" id="UP000430508">
    <property type="component" value="Chromosome"/>
</dbReference>
<dbReference type="AlphaFoldDB" id="A0A857DJD1"/>
<dbReference type="EMBL" id="CP046996">
    <property type="protein sequence ID" value="QHA01067.1"/>
    <property type="molecule type" value="Genomic_DNA"/>
</dbReference>
<organism evidence="1 2">
    <name type="scientific">Dehalobacter restrictus</name>
    <dbReference type="NCBI Taxonomy" id="55583"/>
    <lineage>
        <taxon>Bacteria</taxon>
        <taxon>Bacillati</taxon>
        <taxon>Bacillota</taxon>
        <taxon>Clostridia</taxon>
        <taxon>Eubacteriales</taxon>
        <taxon>Desulfitobacteriaceae</taxon>
        <taxon>Dehalobacter</taxon>
    </lineage>
</organism>
<accession>A0A857DJD1</accession>
<evidence type="ECO:0000313" key="2">
    <source>
        <dbReference type="Proteomes" id="UP000430508"/>
    </source>
</evidence>
<protein>
    <submittedName>
        <fullName evidence="1">Resolvase</fullName>
    </submittedName>
</protein>
<sequence length="126" mass="14563">MSNKSLSELLEKDLAVGYVYGYDGTRQVFYFENSPANIANFIMLHSENTDKIVLTDQVDRLILNTFGEFINQCPDQAFLQEVLRELVPMQMGEKEPSEILTANEDEFTKLLYEEDQQVTEAELRML</sequence>
<dbReference type="RefSeq" id="WP_158208419.1">
    <property type="nucleotide sequence ID" value="NZ_CP046996.1"/>
</dbReference>
<name>A0A857DJD1_9FIRM</name>